<name>A0A8J6BVC5_9EUKA</name>
<comment type="caution">
    <text evidence="1">The sequence shown here is derived from an EMBL/GenBank/DDBJ whole genome shotgun (WGS) entry which is preliminary data.</text>
</comment>
<evidence type="ECO:0000313" key="2">
    <source>
        <dbReference type="Proteomes" id="UP000717585"/>
    </source>
</evidence>
<proteinExistence type="predicted"/>
<sequence length="224" mass="24902">MSTDRDTGDFEHDTLHLSSNDGFSITLEQYRKLMTGDFAVGELMKSEESAESYDLHVNSAGLNVDLDIIECTQTALDGRDVGVGLLAMQNIEKDQCLGIYMGEVCKEDSKTDTDYTTALKKGYCVDSRCLEHGLHRINDSAGLTNVVAQSCIVHVSDSGRVINMPLVIYFSSKKITKFQFLSVAYGDQYWTCRGRLMLWPISMPKIRESVTREEAVAAIDACTQ</sequence>
<dbReference type="AlphaFoldDB" id="A0A8J6BVC5"/>
<protein>
    <submittedName>
        <fullName evidence="1">Putative histone-lysine N-methyltransferase, H3 lysine-9 specific</fullName>
    </submittedName>
</protein>
<dbReference type="InterPro" id="IPR046341">
    <property type="entry name" value="SET_dom_sf"/>
</dbReference>
<keyword evidence="2" id="KW-1185">Reference proteome</keyword>
<dbReference type="SUPFAM" id="SSF82199">
    <property type="entry name" value="SET domain"/>
    <property type="match status" value="1"/>
</dbReference>
<dbReference type="Proteomes" id="UP000717585">
    <property type="component" value="Unassembled WGS sequence"/>
</dbReference>
<gene>
    <name evidence="1" type="ORF">J8273_7649</name>
</gene>
<dbReference type="Gene3D" id="2.170.270.10">
    <property type="entry name" value="SET domain"/>
    <property type="match status" value="1"/>
</dbReference>
<reference evidence="1" key="1">
    <citation type="submission" date="2021-05" db="EMBL/GenBank/DDBJ databases">
        <title>A free-living protist that lacks canonical eukaryotic 1 DNA replication and segregation systems.</title>
        <authorList>
            <person name="Salas-Leiva D.E."/>
            <person name="Tromer E.C."/>
            <person name="Curtis B.A."/>
            <person name="Jerlstrom-Hultqvist J."/>
            <person name="Kolisko M."/>
            <person name="Yi Z."/>
            <person name="Salas-Leiva J.S."/>
            <person name="Gallot-Lavallee L."/>
            <person name="Kops G.J.P.L."/>
            <person name="Archibald J.M."/>
            <person name="Simpson A.G.B."/>
            <person name="Roger A.J."/>
        </authorList>
    </citation>
    <scope>NUCLEOTIDE SEQUENCE</scope>
    <source>
        <strain evidence="1">BICM</strain>
    </source>
</reference>
<accession>A0A8J6BVC5</accession>
<evidence type="ECO:0000313" key="1">
    <source>
        <dbReference type="EMBL" id="KAG9391281.1"/>
    </source>
</evidence>
<dbReference type="EMBL" id="JAHDYR010000061">
    <property type="protein sequence ID" value="KAG9391281.1"/>
    <property type="molecule type" value="Genomic_DNA"/>
</dbReference>
<organism evidence="1 2">
    <name type="scientific">Carpediemonas membranifera</name>
    <dbReference type="NCBI Taxonomy" id="201153"/>
    <lineage>
        <taxon>Eukaryota</taxon>
        <taxon>Metamonada</taxon>
        <taxon>Carpediemonas-like organisms</taxon>
        <taxon>Carpediemonas</taxon>
    </lineage>
</organism>